<feature type="region of interest" description="Disordered" evidence="1">
    <location>
        <begin position="322"/>
        <end position="438"/>
    </location>
</feature>
<keyword evidence="2" id="KW-1133">Transmembrane helix</keyword>
<feature type="compositionally biased region" description="Polar residues" evidence="1">
    <location>
        <begin position="325"/>
        <end position="335"/>
    </location>
</feature>
<protein>
    <recommendedName>
        <fullName evidence="3">Membrane anchor Opy2 N-terminal domain-containing protein</fullName>
    </recommendedName>
</protein>
<feature type="transmembrane region" description="Helical" evidence="2">
    <location>
        <begin position="67"/>
        <end position="90"/>
    </location>
</feature>
<evidence type="ECO:0000313" key="5">
    <source>
        <dbReference type="Proteomes" id="UP000799538"/>
    </source>
</evidence>
<feature type="region of interest" description="Disordered" evidence="1">
    <location>
        <begin position="258"/>
        <end position="302"/>
    </location>
</feature>
<dbReference type="EMBL" id="ML992505">
    <property type="protein sequence ID" value="KAF2224059.1"/>
    <property type="molecule type" value="Genomic_DNA"/>
</dbReference>
<dbReference type="AlphaFoldDB" id="A0A6A6GEL7"/>
<feature type="compositionally biased region" description="Polar residues" evidence="1">
    <location>
        <begin position="259"/>
        <end position="273"/>
    </location>
</feature>
<accession>A0A6A6GEL7</accession>
<dbReference type="Gene3D" id="1.20.5.100">
    <property type="entry name" value="Cytochrome c1, transmembrane anchor, C-terminal"/>
    <property type="match status" value="1"/>
</dbReference>
<feature type="domain" description="Membrane anchor Opy2 N-terminal" evidence="3">
    <location>
        <begin position="15"/>
        <end position="49"/>
    </location>
</feature>
<dbReference type="Proteomes" id="UP000799538">
    <property type="component" value="Unassembled WGS sequence"/>
</dbReference>
<feature type="compositionally biased region" description="Basic and acidic residues" evidence="1">
    <location>
        <begin position="408"/>
        <end position="423"/>
    </location>
</feature>
<evidence type="ECO:0000313" key="4">
    <source>
        <dbReference type="EMBL" id="KAF2224059.1"/>
    </source>
</evidence>
<sequence length="438" mass="46594">MASMSNGNYLFKRDCLACPPETPSCPVCPGGQVCSLVQQSCDECAHMVCVATGVTTGTPSSGPNVGAIAGGVVGGVVFVAIATFLVWWFWIRPRRELDEYEEEWEEEEHQEDAKSQFREERDARASVHTVHSVASTVLSRASNMIPIAFIPGVTNRDGTMTTAGTPPVPPIPAARSFSPSPLSSQHSGGDAIFFSPGDLRNSAYSSTSTLDNRKTFIGRPSISPSLARESVASDIYQDDAGTNPMPAQQVVMTRPNMVSVKSGSSLPTTQPASPDSDFASAHTSQSPRVMIPASGTPSVRSNASFVKPNAVTILKKGATSRFPVRQQSNASSKPSIRSPLGLDTDTEDDDEDPHARARQSLLRNNGESNVSSPATSTMQSPFSDDSDLTRSASSRYTGATNLSAVIEEATRRASRVPDHKGLGGRDTSPFGDEHATKE</sequence>
<reference evidence="5" key="1">
    <citation type="journal article" date="2020" name="Stud. Mycol.">
        <title>101 Dothideomycetes genomes: A test case for predicting lifestyles and emergence of pathogens.</title>
        <authorList>
            <person name="Haridas S."/>
            <person name="Albert R."/>
            <person name="Binder M."/>
            <person name="Bloem J."/>
            <person name="LaButti K."/>
            <person name="Salamov A."/>
            <person name="Andreopoulos B."/>
            <person name="Baker S."/>
            <person name="Barry K."/>
            <person name="Bills G."/>
            <person name="Bluhm B."/>
            <person name="Cannon C."/>
            <person name="Castanera R."/>
            <person name="Culley D."/>
            <person name="Daum C."/>
            <person name="Ezra D."/>
            <person name="Gonzalez J."/>
            <person name="Henrissat B."/>
            <person name="Kuo A."/>
            <person name="Liang C."/>
            <person name="Lipzen A."/>
            <person name="Lutzoni F."/>
            <person name="Magnuson J."/>
            <person name="Mondo S."/>
            <person name="Nolan M."/>
            <person name="Ohm R."/>
            <person name="Pangilinan J."/>
            <person name="Park H.-J."/>
            <person name="Ramirez L."/>
            <person name="Alfaro M."/>
            <person name="Sun H."/>
            <person name="Tritt A."/>
            <person name="Yoshinaga Y."/>
            <person name="Zwiers L.-H."/>
            <person name="Turgeon B."/>
            <person name="Goodwin S."/>
            <person name="Spatafora J."/>
            <person name="Crous P."/>
            <person name="Grigoriev I."/>
        </authorList>
    </citation>
    <scope>NUCLEOTIDE SEQUENCE [LARGE SCALE GENOMIC DNA]</scope>
    <source>
        <strain evidence="5">CECT 20119</strain>
    </source>
</reference>
<dbReference type="InterPro" id="IPR018571">
    <property type="entry name" value="Membrane_anchor_Opy2_N"/>
</dbReference>
<name>A0A6A6GEL7_9PEZI</name>
<dbReference type="Pfam" id="PF09463">
    <property type="entry name" value="Opy2"/>
    <property type="match status" value="1"/>
</dbReference>
<keyword evidence="2" id="KW-0472">Membrane</keyword>
<feature type="compositionally biased region" description="Polar residues" evidence="1">
    <location>
        <begin position="361"/>
        <end position="403"/>
    </location>
</feature>
<evidence type="ECO:0000259" key="3">
    <source>
        <dbReference type="Pfam" id="PF09463"/>
    </source>
</evidence>
<gene>
    <name evidence="4" type="ORF">BDZ85DRAFT_280674</name>
</gene>
<keyword evidence="2" id="KW-0812">Transmembrane</keyword>
<evidence type="ECO:0000256" key="1">
    <source>
        <dbReference type="SAM" id="MobiDB-lite"/>
    </source>
</evidence>
<organism evidence="4 5">
    <name type="scientific">Elsinoe ampelina</name>
    <dbReference type="NCBI Taxonomy" id="302913"/>
    <lineage>
        <taxon>Eukaryota</taxon>
        <taxon>Fungi</taxon>
        <taxon>Dikarya</taxon>
        <taxon>Ascomycota</taxon>
        <taxon>Pezizomycotina</taxon>
        <taxon>Dothideomycetes</taxon>
        <taxon>Dothideomycetidae</taxon>
        <taxon>Myriangiales</taxon>
        <taxon>Elsinoaceae</taxon>
        <taxon>Elsinoe</taxon>
    </lineage>
</organism>
<keyword evidence="5" id="KW-1185">Reference proteome</keyword>
<dbReference type="OrthoDB" id="2402916at2759"/>
<proteinExistence type="predicted"/>
<evidence type="ECO:0000256" key="2">
    <source>
        <dbReference type="SAM" id="Phobius"/>
    </source>
</evidence>